<evidence type="ECO:0000256" key="5">
    <source>
        <dbReference type="SAM" id="Phobius"/>
    </source>
</evidence>
<feature type="transmembrane region" description="Helical" evidence="5">
    <location>
        <begin position="443"/>
        <end position="461"/>
    </location>
</feature>
<feature type="transmembrane region" description="Helical" evidence="5">
    <location>
        <begin position="86"/>
        <end position="106"/>
    </location>
</feature>
<feature type="transmembrane region" description="Helical" evidence="5">
    <location>
        <begin position="209"/>
        <end position="229"/>
    </location>
</feature>
<dbReference type="SUPFAM" id="SSF103473">
    <property type="entry name" value="MFS general substrate transporter"/>
    <property type="match status" value="1"/>
</dbReference>
<evidence type="ECO:0000256" key="1">
    <source>
        <dbReference type="ARBA" id="ARBA00004141"/>
    </source>
</evidence>
<evidence type="ECO:0000256" key="2">
    <source>
        <dbReference type="ARBA" id="ARBA00022692"/>
    </source>
</evidence>
<reference evidence="7" key="2">
    <citation type="submission" date="2013-12" db="EMBL/GenBank/DDBJ databases">
        <title>Evolution of pathogenesis and genome organization in the Tremellales.</title>
        <authorList>
            <person name="Cuomo C."/>
            <person name="Litvintseva A."/>
            <person name="Heitman J."/>
            <person name="Chen Y."/>
            <person name="Sun S."/>
            <person name="Springer D."/>
            <person name="Dromer F."/>
            <person name="Young S."/>
            <person name="Zeng Q."/>
            <person name="Chapman S."/>
            <person name="Gujja S."/>
            <person name="Saif S."/>
            <person name="Birren B."/>
        </authorList>
    </citation>
    <scope>NUCLEOTIDE SEQUENCE [LARGE SCALE GENOMIC DNA]</scope>
    <source>
        <strain evidence="7">CBS 10435</strain>
    </source>
</reference>
<evidence type="ECO:0000313" key="7">
    <source>
        <dbReference type="Proteomes" id="UP000092583"/>
    </source>
</evidence>
<dbReference type="InterPro" id="IPR036259">
    <property type="entry name" value="MFS_trans_sf"/>
</dbReference>
<keyword evidence="2 5" id="KW-0812">Transmembrane</keyword>
<reference evidence="6 7" key="1">
    <citation type="submission" date="2013-07" db="EMBL/GenBank/DDBJ databases">
        <title>The Genome Sequence of Kwoniella mangroviensis CBS10435.</title>
        <authorList>
            <consortium name="The Broad Institute Genome Sequencing Platform"/>
            <person name="Cuomo C."/>
            <person name="Litvintseva A."/>
            <person name="Chen Y."/>
            <person name="Heitman J."/>
            <person name="Sun S."/>
            <person name="Springer D."/>
            <person name="Dromer F."/>
            <person name="Young S.K."/>
            <person name="Zeng Q."/>
            <person name="Gargeya S."/>
            <person name="Fitzgerald M."/>
            <person name="Abouelleil A."/>
            <person name="Alvarado L."/>
            <person name="Berlin A.M."/>
            <person name="Chapman S.B."/>
            <person name="Dewar J."/>
            <person name="Goldberg J."/>
            <person name="Griggs A."/>
            <person name="Gujja S."/>
            <person name="Hansen M."/>
            <person name="Howarth C."/>
            <person name="Imamovic A."/>
            <person name="Larimer J."/>
            <person name="McCowan C."/>
            <person name="Murphy C."/>
            <person name="Pearson M."/>
            <person name="Priest M."/>
            <person name="Roberts A."/>
            <person name="Saif S."/>
            <person name="Shea T."/>
            <person name="Sykes S."/>
            <person name="Wortman J."/>
            <person name="Nusbaum C."/>
            <person name="Birren B."/>
        </authorList>
    </citation>
    <scope>NUCLEOTIDE SEQUENCE [LARGE SCALE GENOMIC DNA]</scope>
    <source>
        <strain evidence="6 7">CBS 10435</strain>
    </source>
</reference>
<comment type="subcellular location">
    <subcellularLocation>
        <location evidence="1">Membrane</location>
        <topology evidence="1">Multi-pass membrane protein</topology>
    </subcellularLocation>
</comment>
<dbReference type="GO" id="GO:0022857">
    <property type="term" value="F:transmembrane transporter activity"/>
    <property type="evidence" value="ECO:0007669"/>
    <property type="project" value="InterPro"/>
</dbReference>
<evidence type="ECO:0008006" key="8">
    <source>
        <dbReference type="Google" id="ProtNLM"/>
    </source>
</evidence>
<evidence type="ECO:0000313" key="6">
    <source>
        <dbReference type="EMBL" id="OCF59944.1"/>
    </source>
</evidence>
<feature type="transmembrane region" description="Helical" evidence="5">
    <location>
        <begin position="137"/>
        <end position="157"/>
    </location>
</feature>
<name>A0A1B9IWY8_9TREE</name>
<dbReference type="OrthoDB" id="196103at2759"/>
<proteinExistence type="predicted"/>
<dbReference type="Pfam" id="PF07690">
    <property type="entry name" value="MFS_1"/>
    <property type="match status" value="1"/>
</dbReference>
<dbReference type="InterPro" id="IPR051617">
    <property type="entry name" value="UNC-93-like_regulator"/>
</dbReference>
<dbReference type="EMBL" id="KI669460">
    <property type="protein sequence ID" value="OCF59944.1"/>
    <property type="molecule type" value="Genomic_DNA"/>
</dbReference>
<dbReference type="Gene3D" id="1.20.1250.20">
    <property type="entry name" value="MFS general substrate transporter like domains"/>
    <property type="match status" value="1"/>
</dbReference>
<keyword evidence="7" id="KW-1185">Reference proteome</keyword>
<accession>A0A1B9IWY8</accession>
<feature type="transmembrane region" description="Helical" evidence="5">
    <location>
        <begin position="178"/>
        <end position="197"/>
    </location>
</feature>
<feature type="transmembrane region" description="Helical" evidence="5">
    <location>
        <begin position="45"/>
        <end position="66"/>
    </location>
</feature>
<dbReference type="InterPro" id="IPR011701">
    <property type="entry name" value="MFS"/>
</dbReference>
<feature type="transmembrane region" description="Helical" evidence="5">
    <location>
        <begin position="113"/>
        <end position="131"/>
    </location>
</feature>
<dbReference type="PANTHER" id="PTHR23294:SF19">
    <property type="entry name" value="DUF895 DOMAIN MEMBRANE PROTEIN-RELATED"/>
    <property type="match status" value="1"/>
</dbReference>
<dbReference type="AlphaFoldDB" id="A0A1B9IWY8"/>
<dbReference type="PANTHER" id="PTHR23294">
    <property type="entry name" value="ET TRANSLATION PRODUCT-RELATED"/>
    <property type="match status" value="1"/>
</dbReference>
<keyword evidence="3 5" id="KW-1133">Transmembrane helix</keyword>
<evidence type="ECO:0000256" key="3">
    <source>
        <dbReference type="ARBA" id="ARBA00022989"/>
    </source>
</evidence>
<evidence type="ECO:0000256" key="4">
    <source>
        <dbReference type="ARBA" id="ARBA00023136"/>
    </source>
</evidence>
<keyword evidence="4 5" id="KW-0472">Membrane</keyword>
<dbReference type="Proteomes" id="UP000092583">
    <property type="component" value="Unassembled WGS sequence"/>
</dbReference>
<organism evidence="6 7">
    <name type="scientific">Kwoniella mangroviensis CBS 10435</name>
    <dbReference type="NCBI Taxonomy" id="1331196"/>
    <lineage>
        <taxon>Eukaryota</taxon>
        <taxon>Fungi</taxon>
        <taxon>Dikarya</taxon>
        <taxon>Basidiomycota</taxon>
        <taxon>Agaricomycotina</taxon>
        <taxon>Tremellomycetes</taxon>
        <taxon>Tremellales</taxon>
        <taxon>Cryptococcaceae</taxon>
        <taxon>Kwoniella</taxon>
    </lineage>
</organism>
<gene>
    <name evidence="6" type="ORF">L486_02617</name>
</gene>
<dbReference type="GO" id="GO:0016020">
    <property type="term" value="C:membrane"/>
    <property type="evidence" value="ECO:0007669"/>
    <property type="project" value="UniProtKB-SubCell"/>
</dbReference>
<feature type="transmembrane region" description="Helical" evidence="5">
    <location>
        <begin position="376"/>
        <end position="399"/>
    </location>
</feature>
<feature type="transmembrane region" description="Helical" evidence="5">
    <location>
        <begin position="337"/>
        <end position="356"/>
    </location>
</feature>
<protein>
    <recommendedName>
        <fullName evidence="8">Major facilitator superfamily (MFS) profile domain-containing protein</fullName>
    </recommendedName>
</protein>
<sequence>MAQPQPAELEISKHVPIDDVPALNSYEEEEEVDHAYLAAPKQTRIFRGVLLQMILLGALSFVGPSLADAISGLGGGGLKDPDLANLARALSSTMTCIVTLFGGPLINKIGIKTACVIASFAFFFTGSGYYVNLKYGVQVYLVIARVIVGGSNGFLYVAESTAMLSYPRFQDRGTYISIWSAMRNSGGIIGGAIILATNYKTSGAGAVSAATYLIFLGFEASGPIWAFLLSPTKKTRRPDGTKIPTSKEITWKSELKALALHFRHPRVSFTTTRLQLHAFVANTDSCYLPNFTFLATHFSVRARALASFLGPTGAVCTALLFGRFLDSKRISRKVKIWLGKTLVLVPQLASFIWVGIEWNKYPNKVALDYDLSRSTWAAAYLGQLLMHCSGFCFQVYLYWILATFSNDLKAASRIGGTFRAFECAGQATSFDLVSKYPRALKTFYFNASLIVHATIFMIILAKSVPETPAEVDDMVRGLDQVAEDESVESKQ</sequence>